<keyword evidence="2" id="KW-1185">Reference proteome</keyword>
<reference evidence="1 2" key="1">
    <citation type="submission" date="2016-12" db="EMBL/GenBank/DDBJ databases">
        <authorList>
            <person name="Song W.-J."/>
            <person name="Kurnit D.M."/>
        </authorList>
    </citation>
    <scope>NUCLEOTIDE SEQUENCE [LARGE SCALE GENOMIC DNA]</scope>
    <source>
        <strain evidence="1 2">DSM 18488</strain>
    </source>
</reference>
<dbReference type="Proteomes" id="UP000184603">
    <property type="component" value="Unassembled WGS sequence"/>
</dbReference>
<organism evidence="1 2">
    <name type="scientific">Desulfopila aestuarii DSM 18488</name>
    <dbReference type="NCBI Taxonomy" id="1121416"/>
    <lineage>
        <taxon>Bacteria</taxon>
        <taxon>Pseudomonadati</taxon>
        <taxon>Thermodesulfobacteriota</taxon>
        <taxon>Desulfobulbia</taxon>
        <taxon>Desulfobulbales</taxon>
        <taxon>Desulfocapsaceae</taxon>
        <taxon>Desulfopila</taxon>
    </lineage>
</organism>
<accession>A0A1M7YIE2</accession>
<sequence length="122" mass="13571">MDTYEIDPIKRYSRNRPSATRFNSFTMPIKGRIDMLATGIRTPVGIKVMGPELAEVERIGLEPENYLRDIPGTRSVYAERVTTGYFLYFSVHHDAIARYGLTVESVNEVIQTSTAVGQGAAG</sequence>
<protein>
    <submittedName>
        <fullName evidence="1">Cu(I)/Ag(I) efflux system membrane protein CusA/SilA</fullName>
    </submittedName>
</protein>
<gene>
    <name evidence="1" type="ORF">SAMN02745220_04501</name>
</gene>
<dbReference type="STRING" id="1121416.SAMN02745220_04501"/>
<dbReference type="AlphaFoldDB" id="A0A1M7YIE2"/>
<dbReference type="RefSeq" id="WP_073615906.1">
    <property type="nucleotide sequence ID" value="NZ_FRFE01000034.1"/>
</dbReference>
<name>A0A1M7YIE2_9BACT</name>
<proteinExistence type="predicted"/>
<evidence type="ECO:0000313" key="1">
    <source>
        <dbReference type="EMBL" id="SHO52298.1"/>
    </source>
</evidence>
<evidence type="ECO:0000313" key="2">
    <source>
        <dbReference type="Proteomes" id="UP000184603"/>
    </source>
</evidence>
<dbReference type="EMBL" id="FRFE01000034">
    <property type="protein sequence ID" value="SHO52298.1"/>
    <property type="molecule type" value="Genomic_DNA"/>
</dbReference>